<dbReference type="Proteomes" id="UP000756346">
    <property type="component" value="Unassembled WGS sequence"/>
</dbReference>
<proteinExistence type="predicted"/>
<evidence type="ECO:0000313" key="3">
    <source>
        <dbReference type="Proteomes" id="UP000756346"/>
    </source>
</evidence>
<dbReference type="AlphaFoldDB" id="A0A9P9BJR2"/>
<evidence type="ECO:0000256" key="1">
    <source>
        <dbReference type="SAM" id="MobiDB-lite"/>
    </source>
</evidence>
<dbReference type="OrthoDB" id="3594103at2759"/>
<dbReference type="RefSeq" id="XP_046005893.1">
    <property type="nucleotide sequence ID" value="XM_046161549.1"/>
</dbReference>
<accession>A0A9P9BJR2</accession>
<organism evidence="2 3">
    <name type="scientific">Microdochium trichocladiopsis</name>
    <dbReference type="NCBI Taxonomy" id="1682393"/>
    <lineage>
        <taxon>Eukaryota</taxon>
        <taxon>Fungi</taxon>
        <taxon>Dikarya</taxon>
        <taxon>Ascomycota</taxon>
        <taxon>Pezizomycotina</taxon>
        <taxon>Sordariomycetes</taxon>
        <taxon>Xylariomycetidae</taxon>
        <taxon>Xylariales</taxon>
        <taxon>Microdochiaceae</taxon>
        <taxon>Microdochium</taxon>
    </lineage>
</organism>
<sequence>MLQVVMDVTSGGESKVSPARRAPPLLEERHQEFYLHRLELKTVPKLHSLVSANNEINMPGVSAAVGHVLVNFLYKAFYDVPALCEDGHDTKERDAEWLRCSFDVHATARQYGIDSLVTLAQNDIDSRAGRLEPSEALAAVKKACPLPDTKDEWLRNYTRTLLNVTYPSVEAFLTSTIMEPAHAEETMSITEMLLRTAWQDLKCEVHPKTLASAEYCSALRGATC</sequence>
<keyword evidence="3" id="KW-1185">Reference proteome</keyword>
<reference evidence="2" key="1">
    <citation type="journal article" date="2021" name="Nat. Commun.">
        <title>Genetic determinants of endophytism in the Arabidopsis root mycobiome.</title>
        <authorList>
            <person name="Mesny F."/>
            <person name="Miyauchi S."/>
            <person name="Thiergart T."/>
            <person name="Pickel B."/>
            <person name="Atanasova L."/>
            <person name="Karlsson M."/>
            <person name="Huettel B."/>
            <person name="Barry K.W."/>
            <person name="Haridas S."/>
            <person name="Chen C."/>
            <person name="Bauer D."/>
            <person name="Andreopoulos W."/>
            <person name="Pangilinan J."/>
            <person name="LaButti K."/>
            <person name="Riley R."/>
            <person name="Lipzen A."/>
            <person name="Clum A."/>
            <person name="Drula E."/>
            <person name="Henrissat B."/>
            <person name="Kohler A."/>
            <person name="Grigoriev I.V."/>
            <person name="Martin F.M."/>
            <person name="Hacquard S."/>
        </authorList>
    </citation>
    <scope>NUCLEOTIDE SEQUENCE</scope>
    <source>
        <strain evidence="2">MPI-CAGE-CH-0230</strain>
    </source>
</reference>
<feature type="region of interest" description="Disordered" evidence="1">
    <location>
        <begin position="1"/>
        <end position="20"/>
    </location>
</feature>
<dbReference type="GeneID" id="70191095"/>
<gene>
    <name evidence="2" type="ORF">B0I36DRAFT_396406</name>
</gene>
<evidence type="ECO:0008006" key="4">
    <source>
        <dbReference type="Google" id="ProtNLM"/>
    </source>
</evidence>
<dbReference type="EMBL" id="JAGTJQ010000012">
    <property type="protein sequence ID" value="KAH7016269.1"/>
    <property type="molecule type" value="Genomic_DNA"/>
</dbReference>
<comment type="caution">
    <text evidence="2">The sequence shown here is derived from an EMBL/GenBank/DDBJ whole genome shotgun (WGS) entry which is preliminary data.</text>
</comment>
<evidence type="ECO:0000313" key="2">
    <source>
        <dbReference type="EMBL" id="KAH7016269.1"/>
    </source>
</evidence>
<protein>
    <recommendedName>
        <fullName evidence="4">BTB domain-containing protein</fullName>
    </recommendedName>
</protein>
<name>A0A9P9BJR2_9PEZI</name>